<evidence type="ECO:0000313" key="12">
    <source>
        <dbReference type="Proteomes" id="UP001595818"/>
    </source>
</evidence>
<evidence type="ECO:0000256" key="2">
    <source>
        <dbReference type="ARBA" id="ARBA00009262"/>
    </source>
</evidence>
<name>A0ABV9T0J1_9BACT</name>
<evidence type="ECO:0000256" key="1">
    <source>
        <dbReference type="ARBA" id="ARBA00004496"/>
    </source>
</evidence>
<evidence type="ECO:0000256" key="4">
    <source>
        <dbReference type="ARBA" id="ARBA00022722"/>
    </source>
</evidence>
<organism evidence="11 12">
    <name type="scientific">Negadavirga shengliensis</name>
    <dbReference type="NCBI Taxonomy" id="1389218"/>
    <lineage>
        <taxon>Bacteria</taxon>
        <taxon>Pseudomonadati</taxon>
        <taxon>Bacteroidota</taxon>
        <taxon>Cytophagia</taxon>
        <taxon>Cytophagales</taxon>
        <taxon>Cyclobacteriaceae</taxon>
        <taxon>Negadavirga</taxon>
    </lineage>
</organism>
<reference evidence="12" key="1">
    <citation type="journal article" date="2019" name="Int. J. Syst. Evol. Microbiol.">
        <title>The Global Catalogue of Microorganisms (GCM) 10K type strain sequencing project: providing services to taxonomists for standard genome sequencing and annotation.</title>
        <authorList>
            <consortium name="The Broad Institute Genomics Platform"/>
            <consortium name="The Broad Institute Genome Sequencing Center for Infectious Disease"/>
            <person name="Wu L."/>
            <person name="Ma J."/>
        </authorList>
    </citation>
    <scope>NUCLEOTIDE SEQUENCE [LARGE SCALE GENOMIC DNA]</scope>
    <source>
        <strain evidence="12">CGMCC 4.7466</strain>
    </source>
</reference>
<evidence type="ECO:0000256" key="8">
    <source>
        <dbReference type="ARBA" id="ARBA00023043"/>
    </source>
</evidence>
<comment type="similarity">
    <text evidence="2">Belongs to the ANKZF1/VMS1 family.</text>
</comment>
<evidence type="ECO:0000313" key="11">
    <source>
        <dbReference type="EMBL" id="MFC4871988.1"/>
    </source>
</evidence>
<evidence type="ECO:0000256" key="9">
    <source>
        <dbReference type="ARBA" id="ARBA00023054"/>
    </source>
</evidence>
<gene>
    <name evidence="11" type="ORF">ACFPFU_09835</name>
</gene>
<comment type="subcellular location">
    <subcellularLocation>
        <location evidence="1">Cytoplasm</location>
    </subcellularLocation>
</comment>
<dbReference type="InterPro" id="IPR047139">
    <property type="entry name" value="ANKZ1/VMS1"/>
</dbReference>
<dbReference type="Proteomes" id="UP001595818">
    <property type="component" value="Unassembled WGS sequence"/>
</dbReference>
<dbReference type="PANTHER" id="PTHR16036">
    <property type="entry name" value="ANKYRIN REPEAT AND ZINC FINGER DOMAIN-CONTAINING PROTEIN 1"/>
    <property type="match status" value="1"/>
</dbReference>
<dbReference type="InterPro" id="IPR041175">
    <property type="entry name" value="VLRF1/Vms1"/>
</dbReference>
<sequence>MQTTHQLISSEDSLSFLRWAQAEKYGIEYQSEKHQLAFTGTEKNKAFLRLPIQTVYFEENAALTETEKHWVILLVRAGAASIGYFENGDTIDHKTFHAYMVRKKQGKSQVKYLNTKGKSRAGSRVRLASTEIFFKEIGQRLDEYLEQYYIDHICIACAKTLWPFLFNPKVSRLSKADPRIMGVPKHVQHPTFESLLEVNRFMQMGELKWDGQNPDIKRFFSGSEEKPLDENDDW</sequence>
<dbReference type="PANTHER" id="PTHR16036:SF2">
    <property type="entry name" value="TRNA ENDONUCLEASE ANKZF1"/>
    <property type="match status" value="1"/>
</dbReference>
<evidence type="ECO:0000256" key="3">
    <source>
        <dbReference type="ARBA" id="ARBA00022490"/>
    </source>
</evidence>
<proteinExistence type="inferred from homology"/>
<keyword evidence="7" id="KW-0378">Hydrolase</keyword>
<keyword evidence="6" id="KW-0255">Endonuclease</keyword>
<keyword evidence="4" id="KW-0540">Nuclease</keyword>
<dbReference type="PROSITE" id="PS52044">
    <property type="entry name" value="VLRF1"/>
    <property type="match status" value="1"/>
</dbReference>
<dbReference type="EMBL" id="JBHSJJ010000004">
    <property type="protein sequence ID" value="MFC4871988.1"/>
    <property type="molecule type" value="Genomic_DNA"/>
</dbReference>
<keyword evidence="8" id="KW-0040">ANK repeat</keyword>
<dbReference type="Pfam" id="PF18826">
    <property type="entry name" value="bVLRF1"/>
    <property type="match status" value="1"/>
</dbReference>
<feature type="domain" description="VLRF1" evidence="10">
    <location>
        <begin position="66"/>
        <end position="205"/>
    </location>
</feature>
<keyword evidence="12" id="KW-1185">Reference proteome</keyword>
<evidence type="ECO:0000256" key="7">
    <source>
        <dbReference type="ARBA" id="ARBA00022801"/>
    </source>
</evidence>
<evidence type="ECO:0000256" key="5">
    <source>
        <dbReference type="ARBA" id="ARBA00022737"/>
    </source>
</evidence>
<protein>
    <recommendedName>
        <fullName evidence="10">VLRF1 domain-containing protein</fullName>
    </recommendedName>
</protein>
<keyword evidence="3" id="KW-0963">Cytoplasm</keyword>
<evidence type="ECO:0000259" key="10">
    <source>
        <dbReference type="PROSITE" id="PS52044"/>
    </source>
</evidence>
<accession>A0ABV9T0J1</accession>
<evidence type="ECO:0000256" key="6">
    <source>
        <dbReference type="ARBA" id="ARBA00022759"/>
    </source>
</evidence>
<comment type="caution">
    <text evidence="11">The sequence shown here is derived from an EMBL/GenBank/DDBJ whole genome shotgun (WGS) entry which is preliminary data.</text>
</comment>
<dbReference type="RefSeq" id="WP_377063975.1">
    <property type="nucleotide sequence ID" value="NZ_JBHSJJ010000004.1"/>
</dbReference>
<keyword evidence="5" id="KW-0677">Repeat</keyword>
<keyword evidence="9" id="KW-0175">Coiled coil</keyword>